<feature type="domain" description="RNA polymerase sigma-70 region 4" evidence="2">
    <location>
        <begin position="90"/>
        <end position="137"/>
    </location>
</feature>
<dbReference type="Pfam" id="PF04545">
    <property type="entry name" value="Sigma70_r4"/>
    <property type="match status" value="1"/>
</dbReference>
<protein>
    <submittedName>
        <fullName evidence="3">Sigma factor-like helix-turn-helix DNA-binding protein</fullName>
    </submittedName>
</protein>
<dbReference type="InterPro" id="IPR013324">
    <property type="entry name" value="RNA_pol_sigma_r3/r4-like"/>
</dbReference>
<evidence type="ECO:0000313" key="3">
    <source>
        <dbReference type="EMBL" id="MEE4543567.1"/>
    </source>
</evidence>
<sequence>MGRRRAEAELRRDAEFAAFTAGAGGRLLHAATLLTGDPQAAEALLTTVLAHVYADWFRMRAEDPYEQARSELVRRFSYRPWWHRPRGGQLDRLSARERLIVTMRFFEGIAEEQTAAQLGLPLERVNAISARAAATLRSRRPPSAAAAGTSRPPRRTDRGERPEPPDRAERDGGGARRPARGASR</sequence>
<dbReference type="SUPFAM" id="SSF88659">
    <property type="entry name" value="Sigma3 and sigma4 domains of RNA polymerase sigma factors"/>
    <property type="match status" value="1"/>
</dbReference>
<gene>
    <name evidence="3" type="ORF">V2S66_16495</name>
</gene>
<comment type="caution">
    <text evidence="3">The sequence shown here is derived from an EMBL/GenBank/DDBJ whole genome shotgun (WGS) entry which is preliminary data.</text>
</comment>
<keyword evidence="4" id="KW-1185">Reference proteome</keyword>
<accession>A0ABU7PE72</accession>
<proteinExistence type="predicted"/>
<feature type="compositionally biased region" description="Basic and acidic residues" evidence="1">
    <location>
        <begin position="154"/>
        <end position="174"/>
    </location>
</feature>
<dbReference type="EMBL" id="JAZEWV010000011">
    <property type="protein sequence ID" value="MEE4543567.1"/>
    <property type="molecule type" value="Genomic_DNA"/>
</dbReference>
<feature type="compositionally biased region" description="Low complexity" evidence="1">
    <location>
        <begin position="134"/>
        <end position="151"/>
    </location>
</feature>
<reference evidence="3 4" key="1">
    <citation type="submission" date="2023-12" db="EMBL/GenBank/DDBJ databases">
        <title>Streptomyces sp. V4-01.</title>
        <authorList>
            <person name="Somphong A."/>
            <person name="Phongsopitanun W."/>
        </authorList>
    </citation>
    <scope>NUCLEOTIDE SEQUENCE [LARGE SCALE GENOMIC DNA]</scope>
    <source>
        <strain evidence="3 4">V4-01</strain>
    </source>
</reference>
<evidence type="ECO:0000313" key="4">
    <source>
        <dbReference type="Proteomes" id="UP001344658"/>
    </source>
</evidence>
<dbReference type="InterPro" id="IPR036388">
    <property type="entry name" value="WH-like_DNA-bd_sf"/>
</dbReference>
<feature type="region of interest" description="Disordered" evidence="1">
    <location>
        <begin position="134"/>
        <end position="184"/>
    </location>
</feature>
<dbReference type="Gene3D" id="1.10.10.10">
    <property type="entry name" value="Winged helix-like DNA-binding domain superfamily/Winged helix DNA-binding domain"/>
    <property type="match status" value="1"/>
</dbReference>
<name>A0ABU7PE72_9ACTN</name>
<dbReference type="InterPro" id="IPR007630">
    <property type="entry name" value="RNA_pol_sigma70_r4"/>
</dbReference>
<evidence type="ECO:0000256" key="1">
    <source>
        <dbReference type="SAM" id="MobiDB-lite"/>
    </source>
</evidence>
<organism evidence="3 4">
    <name type="scientific">Actinacidiphila polyblastidii</name>
    <dbReference type="NCBI Taxonomy" id="3110430"/>
    <lineage>
        <taxon>Bacteria</taxon>
        <taxon>Bacillati</taxon>
        <taxon>Actinomycetota</taxon>
        <taxon>Actinomycetes</taxon>
        <taxon>Kitasatosporales</taxon>
        <taxon>Streptomycetaceae</taxon>
        <taxon>Actinacidiphila</taxon>
    </lineage>
</organism>
<dbReference type="Proteomes" id="UP001344658">
    <property type="component" value="Unassembled WGS sequence"/>
</dbReference>
<dbReference type="RefSeq" id="WP_330796102.1">
    <property type="nucleotide sequence ID" value="NZ_JAZEWV010000011.1"/>
</dbReference>
<evidence type="ECO:0000259" key="2">
    <source>
        <dbReference type="Pfam" id="PF04545"/>
    </source>
</evidence>
<dbReference type="CDD" id="cd06171">
    <property type="entry name" value="Sigma70_r4"/>
    <property type="match status" value="1"/>
</dbReference>